<keyword evidence="3" id="KW-1185">Reference proteome</keyword>
<dbReference type="InterPro" id="IPR035996">
    <property type="entry name" value="4pyrrol_Methylase_sf"/>
</dbReference>
<proteinExistence type="predicted"/>
<dbReference type="Proteomes" id="UP001589813">
    <property type="component" value="Unassembled WGS sequence"/>
</dbReference>
<dbReference type="InterPro" id="IPR014777">
    <property type="entry name" value="4pyrrole_Mease_sub1"/>
</dbReference>
<evidence type="ECO:0000313" key="2">
    <source>
        <dbReference type="EMBL" id="MFC0047096.1"/>
    </source>
</evidence>
<name>A0ABV6B8B7_9GAMM</name>
<keyword evidence="2" id="KW-0489">Methyltransferase</keyword>
<accession>A0ABV6B8B7</accession>
<comment type="caution">
    <text evidence="2">The sequence shown here is derived from an EMBL/GenBank/DDBJ whole genome shotgun (WGS) entry which is preliminary data.</text>
</comment>
<protein>
    <submittedName>
        <fullName evidence="2">SAM-dependent methyltransferase</fullName>
    </submittedName>
</protein>
<dbReference type="RefSeq" id="WP_377240020.1">
    <property type="nucleotide sequence ID" value="NZ_JBHLXP010000001.1"/>
</dbReference>
<organism evidence="2 3">
    <name type="scientific">Rheinheimera tilapiae</name>
    <dbReference type="NCBI Taxonomy" id="875043"/>
    <lineage>
        <taxon>Bacteria</taxon>
        <taxon>Pseudomonadati</taxon>
        <taxon>Pseudomonadota</taxon>
        <taxon>Gammaproteobacteria</taxon>
        <taxon>Chromatiales</taxon>
        <taxon>Chromatiaceae</taxon>
        <taxon>Rheinheimera</taxon>
    </lineage>
</organism>
<reference evidence="2 3" key="1">
    <citation type="submission" date="2024-09" db="EMBL/GenBank/DDBJ databases">
        <authorList>
            <person name="Sun Q."/>
            <person name="Mori K."/>
        </authorList>
    </citation>
    <scope>NUCLEOTIDE SEQUENCE [LARGE SCALE GENOMIC DNA]</scope>
    <source>
        <strain evidence="2 3">KCTC 23315</strain>
    </source>
</reference>
<sequence length="265" mass="29266">MQQGRLHCIGLGITLGSQLTLLNAELLRSADLVFFHANTQYLANWLAQFNPALVDLQPFYRPGQSRAVSYQAMVDAVLDAVRAGKKVVWACYGHPGVASWPPHEALRQAKAEGFLAKMEPGISADACLYADLGIDPMAEGCQQYEASQWLFYQRQIDVSALLILWQVCIAGDFSLTALDSEAQRIGVLTSELLKHYPAAHQVILYEAADLPIWQPRIEYIALADLPRATLNQITTLVIPAVTARRPNLAVLDLLQVPLDHPLRQG</sequence>
<dbReference type="Gene3D" id="3.40.1010.10">
    <property type="entry name" value="Cobalt-precorrin-4 Transmethylase, Domain 1"/>
    <property type="match status" value="1"/>
</dbReference>
<feature type="domain" description="Tetrapyrrole methylase" evidence="1">
    <location>
        <begin position="5"/>
        <end position="208"/>
    </location>
</feature>
<dbReference type="GO" id="GO:0008168">
    <property type="term" value="F:methyltransferase activity"/>
    <property type="evidence" value="ECO:0007669"/>
    <property type="project" value="UniProtKB-KW"/>
</dbReference>
<dbReference type="SUPFAM" id="SSF53790">
    <property type="entry name" value="Tetrapyrrole methylase"/>
    <property type="match status" value="1"/>
</dbReference>
<gene>
    <name evidence="2" type="ORF">ACFFJP_02185</name>
</gene>
<dbReference type="Pfam" id="PF00590">
    <property type="entry name" value="TP_methylase"/>
    <property type="match status" value="1"/>
</dbReference>
<evidence type="ECO:0000313" key="3">
    <source>
        <dbReference type="Proteomes" id="UP001589813"/>
    </source>
</evidence>
<dbReference type="CDD" id="cd19916">
    <property type="entry name" value="OphMA_like"/>
    <property type="match status" value="1"/>
</dbReference>
<dbReference type="InterPro" id="IPR000878">
    <property type="entry name" value="4pyrrol_Mease"/>
</dbReference>
<dbReference type="GO" id="GO:0032259">
    <property type="term" value="P:methylation"/>
    <property type="evidence" value="ECO:0007669"/>
    <property type="project" value="UniProtKB-KW"/>
</dbReference>
<dbReference type="EMBL" id="JBHLXP010000001">
    <property type="protein sequence ID" value="MFC0047096.1"/>
    <property type="molecule type" value="Genomic_DNA"/>
</dbReference>
<evidence type="ECO:0000259" key="1">
    <source>
        <dbReference type="Pfam" id="PF00590"/>
    </source>
</evidence>
<keyword evidence="2" id="KW-0808">Transferase</keyword>